<dbReference type="PANTHER" id="PTHR47633:SF4">
    <property type="entry name" value="MYOPALLADIN ISOFORM X1"/>
    <property type="match status" value="1"/>
</dbReference>
<protein>
    <submittedName>
        <fullName evidence="3">Ig-like domain-containing protein</fullName>
    </submittedName>
</protein>
<proteinExistence type="predicted"/>
<accession>A0A915K311</accession>
<dbReference type="InterPro" id="IPR013098">
    <property type="entry name" value="Ig_I-set"/>
</dbReference>
<organism evidence="2 3">
    <name type="scientific">Romanomermis culicivorax</name>
    <name type="common">Nematode worm</name>
    <dbReference type="NCBI Taxonomy" id="13658"/>
    <lineage>
        <taxon>Eukaryota</taxon>
        <taxon>Metazoa</taxon>
        <taxon>Ecdysozoa</taxon>
        <taxon>Nematoda</taxon>
        <taxon>Enoplea</taxon>
        <taxon>Dorylaimia</taxon>
        <taxon>Mermithida</taxon>
        <taxon>Mermithoidea</taxon>
        <taxon>Mermithidae</taxon>
        <taxon>Romanomermis</taxon>
    </lineage>
</organism>
<dbReference type="SUPFAM" id="SSF48726">
    <property type="entry name" value="Immunoglobulin"/>
    <property type="match status" value="4"/>
</dbReference>
<dbReference type="AlphaFoldDB" id="A0A915K311"/>
<keyword evidence="2" id="KW-1185">Reference proteome</keyword>
<dbReference type="SMART" id="SM00409">
    <property type="entry name" value="IG"/>
    <property type="match status" value="2"/>
</dbReference>
<dbReference type="WBParaSite" id="nRc.2.0.1.t32218-RA">
    <property type="protein sequence ID" value="nRc.2.0.1.t32218-RA"/>
    <property type="gene ID" value="nRc.2.0.1.g32218"/>
</dbReference>
<name>A0A915K311_ROMCU</name>
<feature type="domain" description="Ig-like" evidence="1">
    <location>
        <begin position="284"/>
        <end position="376"/>
    </location>
</feature>
<dbReference type="Pfam" id="PF07679">
    <property type="entry name" value="I-set"/>
    <property type="match status" value="3"/>
</dbReference>
<dbReference type="InterPro" id="IPR003599">
    <property type="entry name" value="Ig_sub"/>
</dbReference>
<dbReference type="PANTHER" id="PTHR47633">
    <property type="entry name" value="IMMUNOGLOBULIN"/>
    <property type="match status" value="1"/>
</dbReference>
<dbReference type="PROSITE" id="PS50835">
    <property type="entry name" value="IG_LIKE"/>
    <property type="match status" value="3"/>
</dbReference>
<dbReference type="FunFam" id="2.60.40.10:FF:000962">
    <property type="entry name" value="titin isoform X1"/>
    <property type="match status" value="1"/>
</dbReference>
<feature type="domain" description="Ig-like" evidence="1">
    <location>
        <begin position="417"/>
        <end position="453"/>
    </location>
</feature>
<dbReference type="InterPro" id="IPR013783">
    <property type="entry name" value="Ig-like_fold"/>
</dbReference>
<dbReference type="FunFam" id="2.60.40.10:FF:000119">
    <property type="entry name" value="Sallimus, isoform P"/>
    <property type="match status" value="1"/>
</dbReference>
<feature type="domain" description="Ig-like" evidence="1">
    <location>
        <begin position="82"/>
        <end position="172"/>
    </location>
</feature>
<evidence type="ECO:0000313" key="3">
    <source>
        <dbReference type="WBParaSite" id="nRc.2.0.1.t32218-RA"/>
    </source>
</evidence>
<sequence>MLVLSGSRIKVKNDFGFVSLDIAQAIPQDSGVYTCRAVNPLGSAEIHGNLSCYPVIEKRIEPKPAPQKILVEPEEAEIFDAPHFLYEIKDLQVLEGKKAYFETKLEPHDDPNLKIEWLKDNMPLKMANRIQIINDFGLVALRIDPTILEDQAVYTCFAYNRQGRAQTSARLSCFKESRMLLQSQNPQTWGAIRHLESPKPAPKFEPIERFCEGPPVLSHNWADQRLKEGAVFRLESRVEPANDPTMSVDWLFNGCPLNITGSRLTNVFEFGHISFILKDLIAPPSFVINLQPSVQNLTEGDSLHLEGKISSAYDDSLTVQWYHNDNIVQTGSRFKMFHEFGLVSLDITTVYPEDSGIYTCYAKNSLGEAYSQSKISCSGKEAIITQTDHPQSLKEIKRLEAPKPTQPEEIESVKQAPVFSQPLKDVSNIKEGEKVLLECHVLPTDDPELAIEW</sequence>
<dbReference type="Proteomes" id="UP000887565">
    <property type="component" value="Unplaced"/>
</dbReference>
<reference evidence="3" key="1">
    <citation type="submission" date="2022-11" db="UniProtKB">
        <authorList>
            <consortium name="WormBaseParasite"/>
        </authorList>
    </citation>
    <scope>IDENTIFICATION</scope>
</reference>
<dbReference type="Gene3D" id="2.60.40.10">
    <property type="entry name" value="Immunoglobulins"/>
    <property type="match status" value="3"/>
</dbReference>
<evidence type="ECO:0000259" key="1">
    <source>
        <dbReference type="PROSITE" id="PS50835"/>
    </source>
</evidence>
<dbReference type="CDD" id="cd00096">
    <property type="entry name" value="Ig"/>
    <property type="match status" value="1"/>
</dbReference>
<dbReference type="InterPro" id="IPR007110">
    <property type="entry name" value="Ig-like_dom"/>
</dbReference>
<dbReference type="InterPro" id="IPR036179">
    <property type="entry name" value="Ig-like_dom_sf"/>
</dbReference>
<evidence type="ECO:0000313" key="2">
    <source>
        <dbReference type="Proteomes" id="UP000887565"/>
    </source>
</evidence>
<dbReference type="OMA" id="HEQSWAR"/>